<dbReference type="GeneID" id="27727980"/>
<dbReference type="OrthoDB" id="5427070at2759"/>
<reference evidence="3 4" key="1">
    <citation type="journal article" date="2014" name="Genome Announc.">
        <title>Draft genome sequence of the pathogenic fungus Scedosporium apiospermum.</title>
        <authorList>
            <person name="Vandeputte P."/>
            <person name="Ghamrawi S."/>
            <person name="Rechenmann M."/>
            <person name="Iltis A."/>
            <person name="Giraud S."/>
            <person name="Fleury M."/>
            <person name="Thornton C."/>
            <person name="Delhaes L."/>
            <person name="Meyer W."/>
            <person name="Papon N."/>
            <person name="Bouchara J.P."/>
        </authorList>
    </citation>
    <scope>NUCLEOTIDE SEQUENCE [LARGE SCALE GENOMIC DNA]</scope>
    <source>
        <strain evidence="3 4">IHEM 14462</strain>
    </source>
</reference>
<dbReference type="HOGENOM" id="CLU_092550_0_1_1"/>
<dbReference type="OMA" id="IADKVMH"/>
<dbReference type="AlphaFoldDB" id="A0A084FXX7"/>
<comment type="caution">
    <text evidence="3">The sequence shown here is derived from an EMBL/GenBank/DDBJ whole genome shotgun (WGS) entry which is preliminary data.</text>
</comment>
<evidence type="ECO:0000256" key="2">
    <source>
        <dbReference type="SAM" id="Phobius"/>
    </source>
</evidence>
<accession>A0A084FXX7</accession>
<evidence type="ECO:0000256" key="1">
    <source>
        <dbReference type="SAM" id="MobiDB-lite"/>
    </source>
</evidence>
<feature type="region of interest" description="Disordered" evidence="1">
    <location>
        <begin position="109"/>
        <end position="153"/>
    </location>
</feature>
<feature type="transmembrane region" description="Helical" evidence="2">
    <location>
        <begin position="12"/>
        <end position="33"/>
    </location>
</feature>
<evidence type="ECO:0000313" key="3">
    <source>
        <dbReference type="EMBL" id="KEZ39939.1"/>
    </source>
</evidence>
<keyword evidence="2" id="KW-0812">Transmembrane</keyword>
<proteinExistence type="predicted"/>
<organism evidence="3 4">
    <name type="scientific">Pseudallescheria apiosperma</name>
    <name type="common">Scedosporium apiospermum</name>
    <dbReference type="NCBI Taxonomy" id="563466"/>
    <lineage>
        <taxon>Eukaryota</taxon>
        <taxon>Fungi</taxon>
        <taxon>Dikarya</taxon>
        <taxon>Ascomycota</taxon>
        <taxon>Pezizomycotina</taxon>
        <taxon>Sordariomycetes</taxon>
        <taxon>Hypocreomycetidae</taxon>
        <taxon>Microascales</taxon>
        <taxon>Microascaceae</taxon>
        <taxon>Scedosporium</taxon>
    </lineage>
</organism>
<evidence type="ECO:0000313" key="4">
    <source>
        <dbReference type="Proteomes" id="UP000028545"/>
    </source>
</evidence>
<keyword evidence="2" id="KW-0472">Membrane</keyword>
<sequence>MGSTINAIKTLIVPAVISLIIFLTSRFVIVPLWRRYRQRYSQYLPIDTISNHTMTLRQRLQGAYSGMLAPTWRRRFRSRVVVGGDEEVVSDDEYTSEEGEELADVDVESWSSAAHGGSRTDIPSSDRRLSRDLEEGFRSESDDDDNRNENYRR</sequence>
<protein>
    <submittedName>
        <fullName evidence="3">Uncharacterized protein</fullName>
    </submittedName>
</protein>
<name>A0A084FXX7_PSEDA</name>
<dbReference type="RefSeq" id="XP_016639738.1">
    <property type="nucleotide sequence ID" value="XM_016790435.1"/>
</dbReference>
<dbReference type="KEGG" id="sapo:SAPIO_CDS8908"/>
<gene>
    <name evidence="3" type="ORF">SAPIO_CDS8908</name>
</gene>
<keyword evidence="2" id="KW-1133">Transmembrane helix</keyword>
<dbReference type="EMBL" id="JOWA01000132">
    <property type="protein sequence ID" value="KEZ39939.1"/>
    <property type="molecule type" value="Genomic_DNA"/>
</dbReference>
<dbReference type="VEuPathDB" id="FungiDB:SAPIO_CDS8908"/>
<keyword evidence="4" id="KW-1185">Reference proteome</keyword>
<feature type="compositionally biased region" description="Basic and acidic residues" evidence="1">
    <location>
        <begin position="124"/>
        <end position="140"/>
    </location>
</feature>
<dbReference type="Proteomes" id="UP000028545">
    <property type="component" value="Unassembled WGS sequence"/>
</dbReference>